<dbReference type="Gene3D" id="3.30.300.20">
    <property type="match status" value="1"/>
</dbReference>
<dbReference type="AlphaFoldDB" id="A0A5B8INB7"/>
<evidence type="ECO:0000313" key="4">
    <source>
        <dbReference type="Proteomes" id="UP000320717"/>
    </source>
</evidence>
<evidence type="ECO:0000259" key="1">
    <source>
        <dbReference type="PROSITE" id="PS51061"/>
    </source>
</evidence>
<dbReference type="Pfam" id="PF01424">
    <property type="entry name" value="R3H"/>
    <property type="match status" value="1"/>
</dbReference>
<sequence length="175" mass="19144">MTATENIDAPELEAPIDNEQEVLDEGEVAADYLEELLDIADLDGDIDIEIRGGRTYISIVTEDDDTSLDSLVGENGETLDALQELTRLAVLTATGERSRLILDIAGYRADRAEQLKKLAEDAIANARDTGEKVHLEPMSAYERKLVHDVIAEAGLHSESEGESTRRHIVVSVLDS</sequence>
<dbReference type="PANTHER" id="PTHR35800">
    <property type="entry name" value="PROTEIN JAG"/>
    <property type="match status" value="1"/>
</dbReference>
<reference evidence="3" key="2">
    <citation type="journal article" date="2022" name="Pest Manag. Sci.">
        <title>Glutamicibacter halophytocola-mediated host fitness of potato tuber moth on Solanaceae crops.</title>
        <authorList>
            <person name="Wang W."/>
            <person name="Xiao G."/>
            <person name="Du G."/>
            <person name="Chang L."/>
            <person name="Yang Y."/>
            <person name="Ye J."/>
            <person name="Chen B."/>
        </authorList>
    </citation>
    <scope>NUCLEOTIDE SEQUENCE</scope>
    <source>
        <strain evidence="3">S2</strain>
    </source>
</reference>
<dbReference type="GO" id="GO:0003723">
    <property type="term" value="F:RNA binding"/>
    <property type="evidence" value="ECO:0007669"/>
    <property type="project" value="InterPro"/>
</dbReference>
<dbReference type="PROSITE" id="PS51061">
    <property type="entry name" value="R3H"/>
    <property type="match status" value="1"/>
</dbReference>
<dbReference type="PANTHER" id="PTHR35800:SF1">
    <property type="entry name" value="RNA-BINDING PROTEIN KHPB"/>
    <property type="match status" value="1"/>
</dbReference>
<dbReference type="InterPro" id="IPR015946">
    <property type="entry name" value="KH_dom-like_a/b"/>
</dbReference>
<dbReference type="CDD" id="cd02644">
    <property type="entry name" value="R3H_jag"/>
    <property type="match status" value="1"/>
</dbReference>
<dbReference type="InterPro" id="IPR036867">
    <property type="entry name" value="R3H_dom_sf"/>
</dbReference>
<name>A0A5B8INB7_9MICC</name>
<dbReference type="InterPro" id="IPR038008">
    <property type="entry name" value="Jag_KH"/>
</dbReference>
<evidence type="ECO:0000313" key="2">
    <source>
        <dbReference type="EMBL" id="QDY66923.1"/>
    </source>
</evidence>
<dbReference type="InterPro" id="IPR039247">
    <property type="entry name" value="KhpB"/>
</dbReference>
<dbReference type="OrthoDB" id="9794483at2"/>
<dbReference type="Proteomes" id="UP001060018">
    <property type="component" value="Chromosome"/>
</dbReference>
<feature type="domain" description="R3H" evidence="1">
    <location>
        <begin position="109"/>
        <end position="174"/>
    </location>
</feature>
<dbReference type="SUPFAM" id="SSF82708">
    <property type="entry name" value="R3H domain"/>
    <property type="match status" value="1"/>
</dbReference>
<dbReference type="InterPro" id="IPR034079">
    <property type="entry name" value="R3H_KhpB"/>
</dbReference>
<evidence type="ECO:0000313" key="3">
    <source>
        <dbReference type="EMBL" id="UUX59070.1"/>
    </source>
</evidence>
<protein>
    <submittedName>
        <fullName evidence="3">RNA-binding protein</fullName>
    </submittedName>
</protein>
<evidence type="ECO:0000313" key="5">
    <source>
        <dbReference type="Proteomes" id="UP001060018"/>
    </source>
</evidence>
<reference evidence="2 4" key="1">
    <citation type="submission" date="2019-07" db="EMBL/GenBank/DDBJ databases">
        <title>Complete Genome Sequence of drought tolerant Plant Growth-Promoting Rhizobacterium Glutamicibacter halophytocola DR408.</title>
        <authorList>
            <person name="Nishu S.D."/>
            <person name="Lee T.K."/>
        </authorList>
    </citation>
    <scope>NUCLEOTIDE SEQUENCE [LARGE SCALE GENOMIC DNA]</scope>
    <source>
        <strain evidence="2 4">DR408</strain>
    </source>
</reference>
<dbReference type="InterPro" id="IPR001374">
    <property type="entry name" value="R3H_dom"/>
</dbReference>
<dbReference type="Gene3D" id="3.30.1370.50">
    <property type="entry name" value="R3H-like domain"/>
    <property type="match status" value="1"/>
</dbReference>
<dbReference type="EMBL" id="CP042260">
    <property type="protein sequence ID" value="QDY66923.1"/>
    <property type="molecule type" value="Genomic_DNA"/>
</dbReference>
<gene>
    <name evidence="2" type="ORF">FQA45_11635</name>
    <name evidence="3" type="ORF">NUH22_17525</name>
</gene>
<dbReference type="RefSeq" id="WP_146277176.1">
    <property type="nucleotide sequence ID" value="NZ_CP042260.1"/>
</dbReference>
<dbReference type="Proteomes" id="UP000320717">
    <property type="component" value="Chromosome"/>
</dbReference>
<dbReference type="SMART" id="SM00393">
    <property type="entry name" value="R3H"/>
    <property type="match status" value="1"/>
</dbReference>
<accession>A0A5B8INB7</accession>
<organism evidence="3 5">
    <name type="scientific">Glutamicibacter halophytocola</name>
    <dbReference type="NCBI Taxonomy" id="1933880"/>
    <lineage>
        <taxon>Bacteria</taxon>
        <taxon>Bacillati</taxon>
        <taxon>Actinomycetota</taxon>
        <taxon>Actinomycetes</taxon>
        <taxon>Micrococcales</taxon>
        <taxon>Micrococcaceae</taxon>
        <taxon>Glutamicibacter</taxon>
    </lineage>
</organism>
<dbReference type="CDD" id="cd02414">
    <property type="entry name" value="KH-II_Jag"/>
    <property type="match status" value="1"/>
</dbReference>
<keyword evidence="4" id="KW-1185">Reference proteome</keyword>
<proteinExistence type="predicted"/>
<dbReference type="EMBL" id="CP102487">
    <property type="protein sequence ID" value="UUX59070.1"/>
    <property type="molecule type" value="Genomic_DNA"/>
</dbReference>